<dbReference type="EMBL" id="GL436526">
    <property type="protein sequence ID" value="EFN71815.1"/>
    <property type="molecule type" value="Genomic_DNA"/>
</dbReference>
<gene>
    <name evidence="2" type="ORF">EAG_07566</name>
</gene>
<protein>
    <submittedName>
        <fullName evidence="2">Uncharacterized protein</fullName>
    </submittedName>
</protein>
<proteinExistence type="predicted"/>
<keyword evidence="3" id="KW-1185">Reference proteome</keyword>
<evidence type="ECO:0000313" key="3">
    <source>
        <dbReference type="Proteomes" id="UP000000311"/>
    </source>
</evidence>
<accession>E2A449</accession>
<name>E2A449_CAMFO</name>
<sequence>MSANYVENHFAVFSSNPVSPEEHEFALSKEKTAKHQYNSHDRDEKKIPNSQDIGLAFEKNEKRDIARVWTDLNVKMGLKEAGKRSERMSSGKAVHTVCTNRCKATAEKYRANEPTTGNAPRYRGEYVNILAEIHSHIISQSYLIIAWISMEYISVDSKARTQARVTNSCENIIDRTMVDDGRRWSLDGTALEFLLYHPYDFGWSSPTANFGWCMFGWVNGAVPHWGCVFVWAQYTAQKSATHEDNLSSNANIQLAQIVLTTAIALQPLRFREALVDYEGTKEQTFQRLQMSDNKANIRELNFTRKYQESFVHIEYRMYLSAMAIPFKLSQTNDADLSSRIQKHDNFQEVRREVSVARMRWHDMAEFALLVRHFAYGATVNDVIDHETWLANNHLVDHTHLSKFHDRESTLACLQKFAYPQIYSPQALNLIEYILHSNKCGILVKNIKLKQKFGLLTTSSWHKSFEAKPDVSAGRGVQQIQVQVKVETGQVLSQVGTVHDERTFWQQEEMIASFCGPQGSRYAEPERPRSGRQHSTARISQERVVARTRILLRPPDARHADPRRGLAILPHCGSVGANLTPDLTAGPVTAGTRGCVAGTEFSHERSHVHGGQRSTEWVRLGAFTSDADRRRKWPRRCGDATREERRIFRVEKRDGIFRAQNPRTRREKLADTRVCLLRANIACGILSREKKDAPQHPFVAVEAASMRLVLIILENFVYAFQVRQRCVPSRHGGVCLRINGAIGFYLHVLRNSLKISVKLLGVSSTITWRTHFLLDLPRTCFVYKVIRTTIDVPLWRLICQVHQLALLDTNGSTPSSIKGRH</sequence>
<dbReference type="InParanoid" id="E2A449"/>
<evidence type="ECO:0000256" key="1">
    <source>
        <dbReference type="SAM" id="MobiDB-lite"/>
    </source>
</evidence>
<dbReference type="AlphaFoldDB" id="E2A449"/>
<reference evidence="2 3" key="1">
    <citation type="journal article" date="2010" name="Science">
        <title>Genomic comparison of the ants Camponotus floridanus and Harpegnathos saltator.</title>
        <authorList>
            <person name="Bonasio R."/>
            <person name="Zhang G."/>
            <person name="Ye C."/>
            <person name="Mutti N.S."/>
            <person name="Fang X."/>
            <person name="Qin N."/>
            <person name="Donahue G."/>
            <person name="Yang P."/>
            <person name="Li Q."/>
            <person name="Li C."/>
            <person name="Zhang P."/>
            <person name="Huang Z."/>
            <person name="Berger S.L."/>
            <person name="Reinberg D."/>
            <person name="Wang J."/>
            <person name="Liebig J."/>
        </authorList>
    </citation>
    <scope>NUCLEOTIDE SEQUENCE [LARGE SCALE GENOMIC DNA]</scope>
    <source>
        <strain evidence="3">C129</strain>
    </source>
</reference>
<organism evidence="3">
    <name type="scientific">Camponotus floridanus</name>
    <name type="common">Florida carpenter ant</name>
    <dbReference type="NCBI Taxonomy" id="104421"/>
    <lineage>
        <taxon>Eukaryota</taxon>
        <taxon>Metazoa</taxon>
        <taxon>Ecdysozoa</taxon>
        <taxon>Arthropoda</taxon>
        <taxon>Hexapoda</taxon>
        <taxon>Insecta</taxon>
        <taxon>Pterygota</taxon>
        <taxon>Neoptera</taxon>
        <taxon>Endopterygota</taxon>
        <taxon>Hymenoptera</taxon>
        <taxon>Apocrita</taxon>
        <taxon>Aculeata</taxon>
        <taxon>Formicoidea</taxon>
        <taxon>Formicidae</taxon>
        <taxon>Formicinae</taxon>
        <taxon>Camponotus</taxon>
    </lineage>
</organism>
<evidence type="ECO:0000313" key="2">
    <source>
        <dbReference type="EMBL" id="EFN71815.1"/>
    </source>
</evidence>
<feature type="region of interest" description="Disordered" evidence="1">
    <location>
        <begin position="516"/>
        <end position="538"/>
    </location>
</feature>
<dbReference type="Proteomes" id="UP000000311">
    <property type="component" value="Unassembled WGS sequence"/>
</dbReference>